<name>A0A182F874_ANOAL</name>
<feature type="compositionally biased region" description="Low complexity" evidence="1">
    <location>
        <begin position="1333"/>
        <end position="1344"/>
    </location>
</feature>
<evidence type="ECO:0000313" key="4">
    <source>
        <dbReference type="Proteomes" id="UP000069272"/>
    </source>
</evidence>
<feature type="compositionally biased region" description="Low complexity" evidence="1">
    <location>
        <begin position="2268"/>
        <end position="2278"/>
    </location>
</feature>
<feature type="compositionally biased region" description="Acidic residues" evidence="1">
    <location>
        <begin position="2445"/>
        <end position="2460"/>
    </location>
</feature>
<reference evidence="3 4" key="1">
    <citation type="journal article" date="2017" name="G3 (Bethesda)">
        <title>The Physical Genome Mapping of Anopheles albimanus Corrected Scaffold Misassemblies and Identified Interarm Rearrangements in Genus Anopheles.</title>
        <authorList>
            <person name="Artemov G.N."/>
            <person name="Peery A.N."/>
            <person name="Jiang X."/>
            <person name="Tu Z."/>
            <person name="Stegniy V.N."/>
            <person name="Sharakhova M.V."/>
            <person name="Sharakhov I.V."/>
        </authorList>
    </citation>
    <scope>NUCLEOTIDE SEQUENCE [LARGE SCALE GENOMIC DNA]</scope>
    <source>
        <strain evidence="3 4">ALBI9_A</strain>
    </source>
</reference>
<dbReference type="Gene3D" id="2.30.30.140">
    <property type="match status" value="1"/>
</dbReference>
<feature type="region of interest" description="Disordered" evidence="1">
    <location>
        <begin position="1476"/>
        <end position="1549"/>
    </location>
</feature>
<feature type="region of interest" description="Disordered" evidence="1">
    <location>
        <begin position="753"/>
        <end position="1042"/>
    </location>
</feature>
<dbReference type="VEuPathDB" id="VectorBase:AALB017367"/>
<feature type="compositionally biased region" description="Basic residues" evidence="1">
    <location>
        <begin position="986"/>
        <end position="995"/>
    </location>
</feature>
<feature type="compositionally biased region" description="Polar residues" evidence="1">
    <location>
        <begin position="1142"/>
        <end position="1159"/>
    </location>
</feature>
<protein>
    <submittedName>
        <fullName evidence="3">PWWP domain-containing protein</fullName>
    </submittedName>
</protein>
<feature type="region of interest" description="Disordered" evidence="1">
    <location>
        <begin position="1597"/>
        <end position="1647"/>
    </location>
</feature>
<dbReference type="CDD" id="cd05162">
    <property type="entry name" value="PWWP"/>
    <property type="match status" value="1"/>
</dbReference>
<feature type="compositionally biased region" description="Basic and acidic residues" evidence="1">
    <location>
        <begin position="378"/>
        <end position="392"/>
    </location>
</feature>
<dbReference type="Proteomes" id="UP000069272">
    <property type="component" value="Chromosome 2R"/>
</dbReference>
<feature type="compositionally biased region" description="Basic and acidic residues" evidence="1">
    <location>
        <begin position="1100"/>
        <end position="1123"/>
    </location>
</feature>
<feature type="compositionally biased region" description="Low complexity" evidence="1">
    <location>
        <begin position="917"/>
        <end position="927"/>
    </location>
</feature>
<dbReference type="RefSeq" id="XP_035782376.1">
    <property type="nucleotide sequence ID" value="XM_035926483.1"/>
</dbReference>
<feature type="compositionally biased region" description="Polar residues" evidence="1">
    <location>
        <begin position="265"/>
        <end position="274"/>
    </location>
</feature>
<feature type="compositionally biased region" description="Low complexity" evidence="1">
    <location>
        <begin position="1683"/>
        <end position="1718"/>
    </location>
</feature>
<feature type="compositionally biased region" description="Basic and acidic residues" evidence="1">
    <location>
        <begin position="691"/>
        <end position="704"/>
    </location>
</feature>
<feature type="region of interest" description="Disordered" evidence="1">
    <location>
        <begin position="597"/>
        <end position="719"/>
    </location>
</feature>
<feature type="compositionally biased region" description="Polar residues" evidence="1">
    <location>
        <begin position="467"/>
        <end position="476"/>
    </location>
</feature>
<feature type="region of interest" description="Disordered" evidence="1">
    <location>
        <begin position="1563"/>
        <end position="1585"/>
    </location>
</feature>
<feature type="region of interest" description="Disordered" evidence="1">
    <location>
        <begin position="124"/>
        <end position="146"/>
    </location>
</feature>
<dbReference type="VEuPathDB" id="VectorBase:AALB20_033454"/>
<feature type="compositionally biased region" description="Low complexity" evidence="1">
    <location>
        <begin position="1531"/>
        <end position="1549"/>
    </location>
</feature>
<evidence type="ECO:0000256" key="1">
    <source>
        <dbReference type="SAM" id="MobiDB-lite"/>
    </source>
</evidence>
<feature type="compositionally biased region" description="Basic and acidic residues" evidence="1">
    <location>
        <begin position="2389"/>
        <end position="2409"/>
    </location>
</feature>
<reference evidence="3" key="2">
    <citation type="submission" date="2022-08" db="UniProtKB">
        <authorList>
            <consortium name="EnsemblMetazoa"/>
        </authorList>
    </citation>
    <scope>IDENTIFICATION</scope>
    <source>
        <strain evidence="3">STECLA/ALBI9_A</strain>
    </source>
</reference>
<feature type="compositionally biased region" description="Basic and acidic residues" evidence="1">
    <location>
        <begin position="276"/>
        <end position="293"/>
    </location>
</feature>
<feature type="compositionally biased region" description="Basic and acidic residues" evidence="1">
    <location>
        <begin position="605"/>
        <end position="636"/>
    </location>
</feature>
<feature type="compositionally biased region" description="Low complexity" evidence="1">
    <location>
        <begin position="1744"/>
        <end position="1782"/>
    </location>
</feature>
<feature type="compositionally biased region" description="Polar residues" evidence="1">
    <location>
        <begin position="358"/>
        <end position="375"/>
    </location>
</feature>
<evidence type="ECO:0000259" key="2">
    <source>
        <dbReference type="Pfam" id="PF00855"/>
    </source>
</evidence>
<feature type="compositionally biased region" description="Basic and acidic residues" evidence="1">
    <location>
        <begin position="934"/>
        <end position="944"/>
    </location>
</feature>
<dbReference type="InterPro" id="IPR000313">
    <property type="entry name" value="PWWP_dom"/>
</dbReference>
<feature type="compositionally biased region" description="Polar residues" evidence="1">
    <location>
        <begin position="1509"/>
        <end position="1530"/>
    </location>
</feature>
<dbReference type="RefSeq" id="XP_035782374.1">
    <property type="nucleotide sequence ID" value="XM_035926481.1"/>
</dbReference>
<feature type="region of interest" description="Disordered" evidence="1">
    <location>
        <begin position="1217"/>
        <end position="1353"/>
    </location>
</feature>
<dbReference type="GeneID" id="118461300"/>
<feature type="compositionally biased region" description="Polar residues" evidence="1">
    <location>
        <begin position="804"/>
        <end position="841"/>
    </location>
</feature>
<feature type="compositionally biased region" description="Polar residues" evidence="1">
    <location>
        <begin position="234"/>
        <end position="250"/>
    </location>
</feature>
<feature type="region of interest" description="Disordered" evidence="1">
    <location>
        <begin position="2361"/>
        <end position="2510"/>
    </location>
</feature>
<accession>A0A182F874</accession>
<feature type="compositionally biased region" description="Polar residues" evidence="1">
    <location>
        <begin position="1250"/>
        <end position="1262"/>
    </location>
</feature>
<dbReference type="STRING" id="7167.A0A182F874"/>
<sequence length="2634" mass="278593">MAELTDGTIVWVKLSNCWWPGEVMGDERLSEDFLSSLRKKPLAVVKFFEEDAYEYVKNPNFIFKYNCPRKNEFLRKGMEQYRAKNKHMEKFPADVMHAERMTGGDPNIVNSTDFLSPKKERYSGLFQDSSKSPKGKLAKTPSSGQIPTMVGRKTIHEVRFLTQPSSSNGTARLSDVNNRMESASTPAPIVSPALTTAVIAGSQLYHCHKCGFSSSRQNVIVIHMKNCRAVGGAASSNFTPPRRPLQSTESMLEASRRSASLSSETLKPSATPVATDTDREEKQEEQSHERSLEEETTPANSRIRASRNQKVASVSVKKVTVDRRRGRRGNQAKKLLNTDSDEEKDDVPKESSIVPDPTVNQADTGNRNRQPSAVEQVNAEKGKTDAKLKNELLADWSEDEQDDDTDETEKSAEKKPPKKEAIATTPSEAQERESRSDSEPNQKNQSPSDEEGGSAKASDKEMVSVEMSPSNVSHAGSASSATTTLPLASPSGTTIKYRNIPKKQKREYIEVTNDDPSVQEKTKTVSREASGASLSMKVGSTEALIGNGVGSSASVGERPISAKQLILNRATRGSSKSLSGDETALTAVTAAAKATAKLALGDGKLPIDRDGDKADAKGHSKQDNQQKSKDKVEHGKAGTSCFDFKDDDEGESQEAARSTVPPPEASAETENKEKSVTTMQKKSVAQNERGQFVHDDASQIHVEEQQQQQDSISEEADRDAKLSKEIDFLLDETDVPKLPDDLDHAVSEKVDCNRALPPKERGKRIFKTRHSNATVTGSDVKEEELNQSESSLPMEEQLHEDESTTPINEPQAAVSDTSMKSATKLSTGDRQWENSGTNNAFGTKRKKVSCDELEGEHFQNPSITSSKQVPERETETTAKDKKAAKDTPSSVQTTEQQQQQQLVALPAKGRRGKQKKPTPITVPITPINEDNDAENNKTDAKEANLTENDLQSTSGPREDEETANAKTMRKSSENRLPDSSSIGEHPRRRSKQKHHPHEEVVTPPADALEPTRRSSKRSRKDAVPTDDSNPVDDKHGSIEAPLEMIKVGKTGDESVEGLATVDDSIPTEVEKITALVESQLKEEKTSEKQITQSVVEDIETTNKKVEKSSKDTGRLLKRKKDDTAQIVSSEQVKARDKEEPVQNETLVEASGTSEATSPVLQEKKLKTHHPYTASNSEESALVMIVDSSTPAMAMASKRTPTDLQIAEALINLPEAAAVSPKKHDPHDGIVPENQKPTFAKNDDGEAGVSSMATVSPASNCHPSSPLMVVKGAAQSSSASSSSSKSINPRKRHLHTMLLVTSADASGKEEHIPSSGETTSSPVTNVTARYVTTEQQQKPPSSSSIPEKKKRESAETIATIVKEDDGNEEKFDISSMPIVMSDSDGLLVNEAVPKEMNVNGGSGATKLKQQEPMGTSARKSSPMVASAKGGGSKVQEQIVITSKGTVLTTTSPVVAMTSKMSSATKVSSVTVTSAITLGTPGSRMSSSISATTSSSSSSSSSYIIPRRVQQEQPESSSGDNGSASTPGNANASSAMVIATPSSSSSASSAAPKKVIAKKLLSDTGSNMLSTSSSSSNSNSENTNSTVASTVVVVDRRYSGDSVTSSSSVGIVKSQQQQQQQQQQSSSNSSSSSRMSSEHPGAKKRHRVIQLTPEKLEKFNRLGYIADKGNGKVLTVEGMRKIKQQKQLSQQQKQKLHQSSSVAKTTVAAAMTTTSSSQSVRQAGEDVPEGKRKVKHTLPATHTILASRSSNSNAAGAKATVASSSHSSDDTSSTNSNTSSRPSSEVATSGNVVVAAAADSSVQELQSAGTSGGAEPSSPQVVVADADRNAVIVIESKADAENASPVPMDTPDQIAETGALQSFPPETDSMMEGDGSPTSSTTSGVVGSDMILGVQPELMASPAALVEASSSSNNTGSGSGGGVAAATAAATAATATGAEQETHEYMAVPAESFGGPPSLFYLCSMREERLVPVDNQLLYLDASNQLVALTAGHQHDSSGTIVTGGHTAEDIINQAEVIIPAGATNAALASAGIVEVAGTAVEVADDEDEGGAMSGEGGGGVVVEAGSADGGAQQSFLINTQDGQQIILDQQSLMALAASGETPHLVTADGQQILLQDTAQELLAAFAAGQQQQATLPPDSAGGSGATLSALMTAEGTQIILAQDHAGSLIELQEQASLLPADVLPVNHPSTTIETNAILTKPPIMSTVEVPSKNGRDPNGNSSATFDLINKQQSEACSSSGTAALGTGKEDGASGASIKLPTTPNPPTPSMASATTTPTPTVTNLDETLAAVIGVPSKPNVPTSLELPITVTNPAIAKTTTTSSRINPVLFPIVPAIAGQPTVEGTGTAIVLLAGGQLAATGTITDDDTPPAFYAHPSSTPVPSPPSITPEQRDTDAVDDADATHPDHQQEAVEDGALSSTSATENVAKQAEEEEDEIQIPCTPDSQADDDNNGAEDDDEKAIDEQHQQDVPASDEDDEDGGGRRPGARRWLGSRIAGRTNGRRTGAQRRHPMMMMMMMVDDDNDDSNCSEIIPLQPNVVVLDAAALLAQPDHESDEEEDETEKEHHHGLAGLQPANQEFANDDDAACGIDCGARSSAVPNGIAATTDEGGIAEVNQDSRDGSQSTGASRRSAVER</sequence>
<feature type="compositionally biased region" description="Low complexity" evidence="1">
    <location>
        <begin position="477"/>
        <end position="491"/>
    </location>
</feature>
<feature type="compositionally biased region" description="Basic and acidic residues" evidence="1">
    <location>
        <begin position="408"/>
        <end position="421"/>
    </location>
</feature>
<feature type="domain" description="PWWP" evidence="2">
    <location>
        <begin position="7"/>
        <end position="84"/>
    </location>
</feature>
<feature type="compositionally biased region" description="Polar residues" evidence="1">
    <location>
        <begin position="859"/>
        <end position="868"/>
    </location>
</feature>
<feature type="region of interest" description="Disordered" evidence="1">
    <location>
        <begin position="1860"/>
        <end position="1881"/>
    </location>
</feature>
<feature type="compositionally biased region" description="Low complexity" evidence="1">
    <location>
        <begin position="1871"/>
        <end position="1881"/>
    </location>
</feature>
<feature type="compositionally biased region" description="Polar residues" evidence="1">
    <location>
        <begin position="945"/>
        <end position="955"/>
    </location>
</feature>
<dbReference type="EnsemblMetazoa" id="AALB002698-RA">
    <property type="protein sequence ID" value="AALB002698-PA"/>
    <property type="gene ID" value="AALB002698"/>
</dbReference>
<feature type="compositionally biased region" description="Basic residues" evidence="1">
    <location>
        <begin position="761"/>
        <end position="770"/>
    </location>
</feature>
<dbReference type="SUPFAM" id="SSF63748">
    <property type="entry name" value="Tudor/PWWP/MBT"/>
    <property type="match status" value="1"/>
</dbReference>
<feature type="compositionally biased region" description="Polar residues" evidence="1">
    <location>
        <begin position="676"/>
        <end position="689"/>
    </location>
</feature>
<feature type="compositionally biased region" description="Polar residues" evidence="1">
    <location>
        <begin position="1314"/>
        <end position="1332"/>
    </location>
</feature>
<feature type="compositionally biased region" description="Basic and acidic residues" evidence="1">
    <location>
        <begin position="869"/>
        <end position="885"/>
    </location>
</feature>
<organism evidence="3 4">
    <name type="scientific">Anopheles albimanus</name>
    <name type="common">New world malaria mosquito</name>
    <dbReference type="NCBI Taxonomy" id="7167"/>
    <lineage>
        <taxon>Eukaryota</taxon>
        <taxon>Metazoa</taxon>
        <taxon>Ecdysozoa</taxon>
        <taxon>Arthropoda</taxon>
        <taxon>Hexapoda</taxon>
        <taxon>Insecta</taxon>
        <taxon>Pterygota</taxon>
        <taxon>Neoptera</taxon>
        <taxon>Endopterygota</taxon>
        <taxon>Diptera</taxon>
        <taxon>Nematocera</taxon>
        <taxon>Culicoidea</taxon>
        <taxon>Culicidae</taxon>
        <taxon>Anophelinae</taxon>
        <taxon>Anopheles</taxon>
    </lineage>
</organism>
<dbReference type="Pfam" id="PF00855">
    <property type="entry name" value="PWWP"/>
    <property type="match status" value="1"/>
</dbReference>
<evidence type="ECO:0000313" key="3">
    <source>
        <dbReference type="EnsemblMetazoa" id="AALB002698-PA"/>
    </source>
</evidence>
<dbReference type="RefSeq" id="XP_035782375.1">
    <property type="nucleotide sequence ID" value="XM_035926482.1"/>
</dbReference>
<proteinExistence type="predicted"/>
<dbReference type="KEGG" id="aali:118461300"/>
<feature type="compositionally biased region" description="Low complexity" evidence="1">
    <location>
        <begin position="1600"/>
        <end position="1633"/>
    </location>
</feature>
<feature type="region of interest" description="Disordered" evidence="1">
    <location>
        <begin position="2549"/>
        <end position="2634"/>
    </location>
</feature>
<feature type="region of interest" description="Disordered" evidence="1">
    <location>
        <begin position="1097"/>
        <end position="1173"/>
    </location>
</feature>
<feature type="compositionally biased region" description="Acidic residues" evidence="1">
    <location>
        <begin position="396"/>
        <end position="407"/>
    </location>
</feature>
<dbReference type="OrthoDB" id="6381815at2759"/>
<feature type="region of interest" description="Disordered" evidence="1">
    <location>
        <begin position="1396"/>
        <end position="1433"/>
    </location>
</feature>
<feature type="region of interest" description="Disordered" evidence="1">
    <location>
        <begin position="1683"/>
        <end position="1786"/>
    </location>
</feature>
<feature type="compositionally biased region" description="Low complexity" evidence="1">
    <location>
        <begin position="892"/>
        <end position="901"/>
    </location>
</feature>
<keyword evidence="4" id="KW-1185">Reference proteome</keyword>
<feature type="compositionally biased region" description="Basic and acidic residues" evidence="1">
    <location>
        <begin position="429"/>
        <end position="440"/>
    </location>
</feature>
<feature type="region of interest" description="Disordered" evidence="1">
    <location>
        <begin position="232"/>
        <end position="559"/>
    </location>
</feature>
<feature type="compositionally biased region" description="Low complexity" evidence="1">
    <location>
        <begin position="1272"/>
        <end position="1285"/>
    </location>
</feature>
<feature type="compositionally biased region" description="Low complexity" evidence="1">
    <location>
        <begin position="1484"/>
        <end position="1500"/>
    </location>
</feature>
<feature type="compositionally biased region" description="Polar residues" evidence="1">
    <location>
        <begin position="2416"/>
        <end position="2425"/>
    </location>
</feature>
<feature type="region of interest" description="Disordered" evidence="1">
    <location>
        <begin position="2235"/>
        <end position="2278"/>
    </location>
</feature>